<keyword evidence="6" id="KW-1185">Reference proteome</keyword>
<comment type="caution">
    <text evidence="5">The sequence shown here is derived from an EMBL/GenBank/DDBJ whole genome shotgun (WGS) entry which is preliminary data.</text>
</comment>
<dbReference type="InterPro" id="IPR002347">
    <property type="entry name" value="SDR_fam"/>
</dbReference>
<evidence type="ECO:0000256" key="2">
    <source>
        <dbReference type="ARBA" id="ARBA00023002"/>
    </source>
</evidence>
<dbReference type="InterPro" id="IPR051468">
    <property type="entry name" value="Fungal_SecMetab_SDRs"/>
</dbReference>
<dbReference type="Pfam" id="PF00106">
    <property type="entry name" value="adh_short"/>
    <property type="match status" value="1"/>
</dbReference>
<gene>
    <name evidence="5" type="ORF">ONE63_000689</name>
</gene>
<sequence length="274" mass="29950">MSRCTALPKWRLWLTLLAWSTFVTQIAMASVLITGSNRGIGLEFCKQLLSHSNPPVVIATCRNPDAAQDLQALAQNNSNLHILKLDVVDFNSYETFASKVKNIVGEKGLNVLINNAGISRGKKESLSEMNVKDMTDIYVTNTVAPVMMIKTLRPLLKQAADANKDFPMGWSRSAVINISSGLGSVSNNTFGGFLEYRESKAALNMAERSLALELGPEGILILNIHPGWVQTDMGTSAADLTVKDSVGSMLKVLYGLKPEQHGTFVQWEGKVLPW</sequence>
<name>A0AAV7Y463_9NEOP</name>
<evidence type="ECO:0000256" key="1">
    <source>
        <dbReference type="ARBA" id="ARBA00022857"/>
    </source>
</evidence>
<dbReference type="Gene3D" id="3.40.50.720">
    <property type="entry name" value="NAD(P)-binding Rossmann-like Domain"/>
    <property type="match status" value="1"/>
</dbReference>
<dbReference type="PANTHER" id="PTHR43544:SF7">
    <property type="entry name" value="NADB-LER2"/>
    <property type="match status" value="1"/>
</dbReference>
<organism evidence="5 6">
    <name type="scientific">Megalurothrips usitatus</name>
    <name type="common">bean blossom thrips</name>
    <dbReference type="NCBI Taxonomy" id="439358"/>
    <lineage>
        <taxon>Eukaryota</taxon>
        <taxon>Metazoa</taxon>
        <taxon>Ecdysozoa</taxon>
        <taxon>Arthropoda</taxon>
        <taxon>Hexapoda</taxon>
        <taxon>Insecta</taxon>
        <taxon>Pterygota</taxon>
        <taxon>Neoptera</taxon>
        <taxon>Paraneoptera</taxon>
        <taxon>Thysanoptera</taxon>
        <taxon>Terebrantia</taxon>
        <taxon>Thripoidea</taxon>
        <taxon>Thripidae</taxon>
        <taxon>Megalurothrips</taxon>
    </lineage>
</organism>
<protein>
    <recommendedName>
        <fullName evidence="7">C-factor-like</fullName>
    </recommendedName>
</protein>
<dbReference type="GO" id="GO:0016491">
    <property type="term" value="F:oxidoreductase activity"/>
    <property type="evidence" value="ECO:0007669"/>
    <property type="project" value="UniProtKB-KW"/>
</dbReference>
<dbReference type="AlphaFoldDB" id="A0AAV7Y463"/>
<evidence type="ECO:0000256" key="3">
    <source>
        <dbReference type="RuleBase" id="RU000363"/>
    </source>
</evidence>
<evidence type="ECO:0000256" key="4">
    <source>
        <dbReference type="SAM" id="SignalP"/>
    </source>
</evidence>
<evidence type="ECO:0000313" key="6">
    <source>
        <dbReference type="Proteomes" id="UP001075354"/>
    </source>
</evidence>
<reference evidence="5" key="1">
    <citation type="submission" date="2022-12" db="EMBL/GenBank/DDBJ databases">
        <title>Chromosome-level genome assembly of the bean flower thrips Megalurothrips usitatus.</title>
        <authorList>
            <person name="Ma L."/>
            <person name="Liu Q."/>
            <person name="Li H."/>
            <person name="Cai W."/>
        </authorList>
    </citation>
    <scope>NUCLEOTIDE SEQUENCE</scope>
    <source>
        <strain evidence="5">Cailab_2022a</strain>
    </source>
</reference>
<evidence type="ECO:0008006" key="7">
    <source>
        <dbReference type="Google" id="ProtNLM"/>
    </source>
</evidence>
<dbReference type="PANTHER" id="PTHR43544">
    <property type="entry name" value="SHORT-CHAIN DEHYDROGENASE/REDUCTASE"/>
    <property type="match status" value="1"/>
</dbReference>
<dbReference type="InterPro" id="IPR036291">
    <property type="entry name" value="NAD(P)-bd_dom_sf"/>
</dbReference>
<dbReference type="Proteomes" id="UP001075354">
    <property type="component" value="Chromosome 1"/>
</dbReference>
<dbReference type="GO" id="GO:0005737">
    <property type="term" value="C:cytoplasm"/>
    <property type="evidence" value="ECO:0007669"/>
    <property type="project" value="TreeGrafter"/>
</dbReference>
<keyword evidence="4" id="KW-0732">Signal</keyword>
<proteinExistence type="inferred from homology"/>
<keyword evidence="1" id="KW-0521">NADP</keyword>
<comment type="similarity">
    <text evidence="3">Belongs to the short-chain dehydrogenases/reductases (SDR) family.</text>
</comment>
<dbReference type="EMBL" id="JAPTSV010000001">
    <property type="protein sequence ID" value="KAJ1532058.1"/>
    <property type="molecule type" value="Genomic_DNA"/>
</dbReference>
<dbReference type="PRINTS" id="PR00080">
    <property type="entry name" value="SDRFAMILY"/>
</dbReference>
<dbReference type="SUPFAM" id="SSF51735">
    <property type="entry name" value="NAD(P)-binding Rossmann-fold domains"/>
    <property type="match status" value="1"/>
</dbReference>
<dbReference type="CDD" id="cd05325">
    <property type="entry name" value="carb_red_sniffer_like_SDR_c"/>
    <property type="match status" value="1"/>
</dbReference>
<dbReference type="PRINTS" id="PR00081">
    <property type="entry name" value="GDHRDH"/>
</dbReference>
<accession>A0AAV7Y463</accession>
<evidence type="ECO:0000313" key="5">
    <source>
        <dbReference type="EMBL" id="KAJ1532058.1"/>
    </source>
</evidence>
<keyword evidence="2" id="KW-0560">Oxidoreductase</keyword>
<feature type="chain" id="PRO_5043776151" description="C-factor-like" evidence="4">
    <location>
        <begin position="30"/>
        <end position="274"/>
    </location>
</feature>
<feature type="signal peptide" evidence="4">
    <location>
        <begin position="1"/>
        <end position="29"/>
    </location>
</feature>